<keyword evidence="2" id="KW-0169">Cobalamin biosynthesis</keyword>
<dbReference type="InterPro" id="IPR003723">
    <property type="entry name" value="Precorrin-6x_reduct"/>
</dbReference>
<dbReference type="GO" id="GO:0009236">
    <property type="term" value="P:cobalamin biosynthetic process"/>
    <property type="evidence" value="ECO:0007669"/>
    <property type="project" value="UniProtKB-UniPathway"/>
</dbReference>
<protein>
    <submittedName>
        <fullName evidence="4">Cobalt-precorrin-6A reductase</fullName>
        <ecNumber evidence="4">1.3.1.106</ecNumber>
    </submittedName>
</protein>
<dbReference type="NCBIfam" id="NF005968">
    <property type="entry name" value="PRK08057.1-2"/>
    <property type="match status" value="1"/>
</dbReference>
<comment type="pathway">
    <text evidence="1">Cofactor biosynthesis; adenosylcobalamin biosynthesis.</text>
</comment>
<dbReference type="UniPathway" id="UPA00148"/>
<evidence type="ECO:0000313" key="5">
    <source>
        <dbReference type="Proteomes" id="UP000428330"/>
    </source>
</evidence>
<organism evidence="4 5">
    <name type="scientific">Roseovarius faecimaris</name>
    <dbReference type="NCBI Taxonomy" id="2494550"/>
    <lineage>
        <taxon>Bacteria</taxon>
        <taxon>Pseudomonadati</taxon>
        <taxon>Pseudomonadota</taxon>
        <taxon>Alphaproteobacteria</taxon>
        <taxon>Rhodobacterales</taxon>
        <taxon>Roseobacteraceae</taxon>
        <taxon>Roseovarius</taxon>
    </lineage>
</organism>
<dbReference type="EMBL" id="CP034348">
    <property type="protein sequence ID" value="QGX98723.1"/>
    <property type="molecule type" value="Genomic_DNA"/>
</dbReference>
<dbReference type="EC" id="1.3.1.106" evidence="4"/>
<name>A0A6I6IS48_9RHOB</name>
<dbReference type="KEGG" id="rom:EI983_10760"/>
<dbReference type="GO" id="GO:0016994">
    <property type="term" value="F:precorrin-6A reductase activity"/>
    <property type="evidence" value="ECO:0007669"/>
    <property type="project" value="InterPro"/>
</dbReference>
<evidence type="ECO:0000256" key="2">
    <source>
        <dbReference type="ARBA" id="ARBA00022573"/>
    </source>
</evidence>
<dbReference type="PROSITE" id="PS51014">
    <property type="entry name" value="COBK_CBIJ"/>
    <property type="match status" value="1"/>
</dbReference>
<accession>A0A6I6IS48</accession>
<keyword evidence="3 4" id="KW-0560">Oxidoreductase</keyword>
<dbReference type="PANTHER" id="PTHR36925">
    <property type="entry name" value="COBALT-PRECORRIN-6A REDUCTASE"/>
    <property type="match status" value="1"/>
</dbReference>
<gene>
    <name evidence="4" type="ORF">EI983_10760</name>
</gene>
<dbReference type="OrthoDB" id="5183775at2"/>
<dbReference type="Proteomes" id="UP000428330">
    <property type="component" value="Chromosome"/>
</dbReference>
<evidence type="ECO:0000313" key="4">
    <source>
        <dbReference type="EMBL" id="QGX98723.1"/>
    </source>
</evidence>
<evidence type="ECO:0000256" key="1">
    <source>
        <dbReference type="ARBA" id="ARBA00004953"/>
    </source>
</evidence>
<dbReference type="AlphaFoldDB" id="A0A6I6IS48"/>
<reference evidence="5" key="1">
    <citation type="submission" date="2018-12" db="EMBL/GenBank/DDBJ databases">
        <title>Complete genome sequence of Roseovarius sp. MME-070.</title>
        <authorList>
            <person name="Nam Y.-D."/>
            <person name="Kang J."/>
            <person name="Chung W.-H."/>
            <person name="Park Y.S."/>
        </authorList>
    </citation>
    <scope>NUCLEOTIDE SEQUENCE [LARGE SCALE GENOMIC DNA]</scope>
    <source>
        <strain evidence="5">MME-070</strain>
    </source>
</reference>
<dbReference type="PANTHER" id="PTHR36925:SF1">
    <property type="entry name" value="COBALT-PRECORRIN-6A REDUCTASE"/>
    <property type="match status" value="1"/>
</dbReference>
<dbReference type="RefSeq" id="WP_157707407.1">
    <property type="nucleotide sequence ID" value="NZ_CP034348.1"/>
</dbReference>
<keyword evidence="5" id="KW-1185">Reference proteome</keyword>
<dbReference type="Pfam" id="PF02571">
    <property type="entry name" value="CbiJ"/>
    <property type="match status" value="1"/>
</dbReference>
<proteinExistence type="predicted"/>
<evidence type="ECO:0000256" key="3">
    <source>
        <dbReference type="ARBA" id="ARBA00023002"/>
    </source>
</evidence>
<sequence>MTLLLLGGTGLADRIAEALSERGHPAILSIAHHPRGGQSAPLPLRVGGFGGEAGFQDFLDAEDISAVLDATHPFAHRISHRTARICAARGLPYAQVIRPEWVPEEGDRWTMLAREEEAADHIAPGSVVFLATGRQTLERFANLEGRRLICRQIDPPDAPFPLPDGEYLVGTPPFSVAEEEALFHELGVDWLVVKNAGGEAPRSKLVAARNLGLPVAMITRPVAPEGPCFDTVDAALAWVDEL</sequence>